<keyword evidence="1" id="KW-1133">Transmembrane helix</keyword>
<protein>
    <submittedName>
        <fullName evidence="2">Uncharacterized protein</fullName>
    </submittedName>
</protein>
<evidence type="ECO:0000256" key="1">
    <source>
        <dbReference type="SAM" id="Phobius"/>
    </source>
</evidence>
<dbReference type="RefSeq" id="WP_072286290.1">
    <property type="nucleotide sequence ID" value="NZ_CP015455.1"/>
</dbReference>
<dbReference type="KEGG" id="pace:A6070_13585"/>
<feature type="transmembrane region" description="Helical" evidence="1">
    <location>
        <begin position="217"/>
        <end position="235"/>
    </location>
</feature>
<sequence length="279" mass="31340">MDPDIPPIPPQDEPPLVDHRRPGLVREVLHKTQLWGHALAISPFYRFGEAGNLMYTVGKGILEGAVLYTMFSMAQTEYQVAAILGVLTKYIYPAITFVSSVKVSSFVDHLERHDNKQYQMQKLIDGLMIIGVGQTLGALMLVLCYPPFFSACFDGWGISRYLLIALYLLHHIFDGSAQVAEGRIWFKLIEIKLRHGKLARISGNFWGIHAMSQNIQLILGLILLWGATLITGLHRQRLDAAIMWGVVLSGTLLTGFAKFCLPLAWFLRLRHQPQSDSPD</sequence>
<evidence type="ECO:0000313" key="2">
    <source>
        <dbReference type="EMBL" id="APG24450.1"/>
    </source>
</evidence>
<dbReference type="Proteomes" id="UP000182264">
    <property type="component" value="Chromosome"/>
</dbReference>
<feature type="transmembrane region" description="Helical" evidence="1">
    <location>
        <begin position="241"/>
        <end position="267"/>
    </location>
</feature>
<feature type="transmembrane region" description="Helical" evidence="1">
    <location>
        <begin position="123"/>
        <end position="142"/>
    </location>
</feature>
<keyword evidence="1" id="KW-0812">Transmembrane</keyword>
<dbReference type="AlphaFoldDB" id="A0A1L3GEV5"/>
<evidence type="ECO:0000313" key="3">
    <source>
        <dbReference type="Proteomes" id="UP000182264"/>
    </source>
</evidence>
<keyword evidence="3" id="KW-1185">Reference proteome</keyword>
<dbReference type="OrthoDB" id="5405097at2"/>
<proteinExistence type="predicted"/>
<name>A0A1L3GEV5_SYNAC</name>
<organism evidence="2 3">
    <name type="scientific">Syntrophotalea acetylenica</name>
    <name type="common">Pelobacter acetylenicus</name>
    <dbReference type="NCBI Taxonomy" id="29542"/>
    <lineage>
        <taxon>Bacteria</taxon>
        <taxon>Pseudomonadati</taxon>
        <taxon>Thermodesulfobacteriota</taxon>
        <taxon>Desulfuromonadia</taxon>
        <taxon>Desulfuromonadales</taxon>
        <taxon>Syntrophotaleaceae</taxon>
        <taxon>Syntrophotalea</taxon>
    </lineage>
</organism>
<feature type="transmembrane region" description="Helical" evidence="1">
    <location>
        <begin position="148"/>
        <end position="169"/>
    </location>
</feature>
<accession>A0A1L3GEV5</accession>
<gene>
    <name evidence="2" type="ORF">A7E75_04940</name>
</gene>
<reference evidence="2 3" key="1">
    <citation type="journal article" date="2017" name="Genome Announc.">
        <title>Complete Genome Sequences of Two Acetylene-Fermenting Pelobacter acetylenicus Strains.</title>
        <authorList>
            <person name="Sutton J.M."/>
            <person name="Baesman S.M."/>
            <person name="Fierst J.L."/>
            <person name="Poret-Peterson A.T."/>
            <person name="Oremland R.S."/>
            <person name="Dunlap D.S."/>
            <person name="Akob D.M."/>
        </authorList>
    </citation>
    <scope>NUCLEOTIDE SEQUENCE [LARGE SCALE GENOMIC DNA]</scope>
    <source>
        <strain evidence="2 3">DSM 3247</strain>
    </source>
</reference>
<dbReference type="EMBL" id="CP015518">
    <property type="protein sequence ID" value="APG24450.1"/>
    <property type="molecule type" value="Genomic_DNA"/>
</dbReference>
<keyword evidence="1" id="KW-0472">Membrane</keyword>